<sequence>MARFDRFNAFRQELAPGTSLPVEFIVLLRLDQPGTITVWTPPSEWTEATLVGRLAGPAVAAYETVLDGLARDRAATAWCTAHQLAPGRYGALVEGWPRDWPEDPDVR</sequence>
<reference evidence="2" key="1">
    <citation type="journal article" date="2019" name="Int. J. Syst. Evol. Microbiol.">
        <title>The Global Catalogue of Microorganisms (GCM) 10K type strain sequencing project: providing services to taxonomists for standard genome sequencing and annotation.</title>
        <authorList>
            <consortium name="The Broad Institute Genomics Platform"/>
            <consortium name="The Broad Institute Genome Sequencing Center for Infectious Disease"/>
            <person name="Wu L."/>
            <person name="Ma J."/>
        </authorList>
    </citation>
    <scope>NUCLEOTIDE SEQUENCE [LARGE SCALE GENOMIC DNA]</scope>
    <source>
        <strain evidence="2">ZS-35-S2</strain>
    </source>
</reference>
<dbReference type="Proteomes" id="UP001596203">
    <property type="component" value="Unassembled WGS sequence"/>
</dbReference>
<evidence type="ECO:0000313" key="1">
    <source>
        <dbReference type="EMBL" id="MFC6020667.1"/>
    </source>
</evidence>
<dbReference type="EMBL" id="JBHSPR010000033">
    <property type="protein sequence ID" value="MFC6020667.1"/>
    <property type="molecule type" value="Genomic_DNA"/>
</dbReference>
<protein>
    <submittedName>
        <fullName evidence="1">Uncharacterized protein</fullName>
    </submittedName>
</protein>
<name>A0ABW1KHT4_9ACTN</name>
<accession>A0ABW1KHT4</accession>
<comment type="caution">
    <text evidence="1">The sequence shown here is derived from an EMBL/GenBank/DDBJ whole genome shotgun (WGS) entry which is preliminary data.</text>
</comment>
<organism evidence="1 2">
    <name type="scientific">Plantactinospora solaniradicis</name>
    <dbReference type="NCBI Taxonomy" id="1723736"/>
    <lineage>
        <taxon>Bacteria</taxon>
        <taxon>Bacillati</taxon>
        <taxon>Actinomycetota</taxon>
        <taxon>Actinomycetes</taxon>
        <taxon>Micromonosporales</taxon>
        <taxon>Micromonosporaceae</taxon>
        <taxon>Plantactinospora</taxon>
    </lineage>
</organism>
<proteinExistence type="predicted"/>
<dbReference type="RefSeq" id="WP_377428152.1">
    <property type="nucleotide sequence ID" value="NZ_JBHSPR010000033.1"/>
</dbReference>
<evidence type="ECO:0000313" key="2">
    <source>
        <dbReference type="Proteomes" id="UP001596203"/>
    </source>
</evidence>
<keyword evidence="2" id="KW-1185">Reference proteome</keyword>
<gene>
    <name evidence="1" type="ORF">ACFP2T_31405</name>
</gene>